<dbReference type="EMBL" id="PYLY01000011">
    <property type="protein sequence ID" value="PSU06580.1"/>
    <property type="molecule type" value="Genomic_DNA"/>
</dbReference>
<accession>A0A1A6U0P8</accession>
<sequence>MREKVISWFAYLWAGLTGVASGLSMNEIGVLISIFATVFTAFINWFYRHRTLKALQNHPEVKKIYEQIEED</sequence>
<keyword evidence="1" id="KW-1133">Transmembrane helix</keyword>
<dbReference type="Proteomes" id="UP000240254">
    <property type="component" value="Unassembled WGS sequence"/>
</dbReference>
<dbReference type="AlphaFoldDB" id="A0A1A6U0P8"/>
<reference evidence="6 7" key="3">
    <citation type="submission" date="2018-03" db="EMBL/GenBank/DDBJ databases">
        <title>Whole genome sequencing of Histamine producing bacteria.</title>
        <authorList>
            <person name="Butler K."/>
        </authorList>
    </citation>
    <scope>NUCLEOTIDE SEQUENCE [LARGE SCALE GENOMIC DNA]</scope>
    <source>
        <strain evidence="3 6">BS2</strain>
        <strain evidence="2 7">DSM 23343</strain>
    </source>
</reference>
<reference evidence="4" key="2">
    <citation type="submission" date="2017-06" db="EMBL/GenBank/DDBJ databases">
        <authorList>
            <person name="Kim H.J."/>
            <person name="Triplett B.A."/>
        </authorList>
    </citation>
    <scope>NUCLEOTIDE SEQUENCE [LARGE SCALE GENOMIC DNA]</scope>
    <source>
        <strain evidence="4">Type strain: CECT 9192</strain>
    </source>
</reference>
<dbReference type="EMBL" id="PYMK01000030">
    <property type="protein sequence ID" value="PSU23981.1"/>
    <property type="molecule type" value="Genomic_DNA"/>
</dbReference>
<name>A0A1A6U0P8_9GAMM</name>
<dbReference type="Pfam" id="PF16080">
    <property type="entry name" value="Phage_holin_2_3"/>
    <property type="match status" value="1"/>
</dbReference>
<dbReference type="RefSeq" id="WP_036794948.1">
    <property type="nucleotide sequence ID" value="NZ_FYAH01000001.1"/>
</dbReference>
<evidence type="ECO:0000313" key="5">
    <source>
        <dbReference type="Proteomes" id="UP000196485"/>
    </source>
</evidence>
<evidence type="ECO:0000313" key="2">
    <source>
        <dbReference type="EMBL" id="PSU06580.1"/>
    </source>
</evidence>
<protein>
    <recommendedName>
        <fullName evidence="8">Holin</fullName>
    </recommendedName>
</protein>
<evidence type="ECO:0000313" key="6">
    <source>
        <dbReference type="Proteomes" id="UP000240254"/>
    </source>
</evidence>
<organism evidence="2 7">
    <name type="scientific">Photobacterium aquimaris</name>
    <dbReference type="NCBI Taxonomy" id="512643"/>
    <lineage>
        <taxon>Bacteria</taxon>
        <taxon>Pseudomonadati</taxon>
        <taxon>Pseudomonadota</taxon>
        <taxon>Gammaproteobacteria</taxon>
        <taxon>Vibrionales</taxon>
        <taxon>Vibrionaceae</taxon>
        <taxon>Photobacterium</taxon>
    </lineage>
</organism>
<gene>
    <name evidence="2" type="ORF">C0W81_07625</name>
    <name evidence="3" type="ORF">CTM88_19400</name>
    <name evidence="4" type="ORF">PAQU9191_00823</name>
</gene>
<proteinExistence type="predicted"/>
<evidence type="ECO:0000313" key="4">
    <source>
        <dbReference type="EMBL" id="SMY15600.1"/>
    </source>
</evidence>
<evidence type="ECO:0000313" key="7">
    <source>
        <dbReference type="Proteomes" id="UP000241858"/>
    </source>
</evidence>
<dbReference type="Proteomes" id="UP000241858">
    <property type="component" value="Unassembled WGS sequence"/>
</dbReference>
<dbReference type="InterPro" id="IPR032118">
    <property type="entry name" value="Phage_holin_HP1"/>
</dbReference>
<reference evidence="5" key="1">
    <citation type="submission" date="2017-06" db="EMBL/GenBank/DDBJ databases">
        <authorList>
            <person name="Rodrigo-Torres L."/>
            <person name="Arahal R. D."/>
            <person name="Lucena T."/>
        </authorList>
    </citation>
    <scope>NUCLEOTIDE SEQUENCE [LARGE SCALE GENOMIC DNA]</scope>
    <source>
        <strain evidence="5">type strain: CECT 9192</strain>
    </source>
</reference>
<evidence type="ECO:0000313" key="3">
    <source>
        <dbReference type="EMBL" id="PSU23981.1"/>
    </source>
</evidence>
<dbReference type="EMBL" id="FYAH01000001">
    <property type="protein sequence ID" value="SMY15600.1"/>
    <property type="molecule type" value="Genomic_DNA"/>
</dbReference>
<dbReference type="OrthoDB" id="6626733at2"/>
<feature type="transmembrane region" description="Helical" evidence="1">
    <location>
        <begin position="30"/>
        <end position="47"/>
    </location>
</feature>
<keyword evidence="1" id="KW-0812">Transmembrane</keyword>
<evidence type="ECO:0000256" key="1">
    <source>
        <dbReference type="SAM" id="Phobius"/>
    </source>
</evidence>
<keyword evidence="5" id="KW-1185">Reference proteome</keyword>
<dbReference type="GeneID" id="29944242"/>
<keyword evidence="1" id="KW-0472">Membrane</keyword>
<dbReference type="Proteomes" id="UP000196485">
    <property type="component" value="Unassembled WGS sequence"/>
</dbReference>
<evidence type="ECO:0008006" key="8">
    <source>
        <dbReference type="Google" id="ProtNLM"/>
    </source>
</evidence>